<dbReference type="Gene3D" id="3.90.550.10">
    <property type="entry name" value="Spore Coat Polysaccharide Biosynthesis Protein SpsA, Chain A"/>
    <property type="match status" value="1"/>
</dbReference>
<evidence type="ECO:0000313" key="2">
    <source>
        <dbReference type="Proteomes" id="UP000030004"/>
    </source>
</evidence>
<dbReference type="RefSeq" id="WP_043754497.1">
    <property type="nucleotide sequence ID" value="NZ_AQQX01000022.1"/>
</dbReference>
<dbReference type="InterPro" id="IPR002495">
    <property type="entry name" value="Glyco_trans_8"/>
</dbReference>
<dbReference type="OrthoDB" id="7540582at2"/>
<evidence type="ECO:0000313" key="1">
    <source>
        <dbReference type="EMBL" id="KGM46754.1"/>
    </source>
</evidence>
<dbReference type="Proteomes" id="UP000030004">
    <property type="component" value="Unassembled WGS sequence"/>
</dbReference>
<reference evidence="1 2" key="1">
    <citation type="journal article" date="2015" name="Antonie Van Leeuwenhoek">
        <title>Pseudooceanicola atlanticus gen. nov. sp. nov., isolated from surface seawater of the Atlantic Ocean and reclassification of Oceanicola batsensis, Oceanicola marinus, Oceanicola nitratireducens, Oceanicola nanhaiensis, Oceanicola antarcticus and Oceanicola flagellatus, as Pseudooceanicola batsensis comb. nov., Pseudooceanicola marinus comb. nov., Pseudooceanicola nitratireducens comb. nov., Pseudooceanicola nanhaiensis comb. nov., Pseudooceanicola antarcticus comb. nov., and Pseudooceanicola flagellatus comb. nov.</title>
        <authorList>
            <person name="Lai Q."/>
            <person name="Li G."/>
            <person name="Liu X."/>
            <person name="Du Y."/>
            <person name="Sun F."/>
            <person name="Shao Z."/>
        </authorList>
    </citation>
    <scope>NUCLEOTIDE SEQUENCE [LARGE SCALE GENOMIC DNA]</scope>
    <source>
        <strain evidence="1 2">22II-s11g</strain>
    </source>
</reference>
<dbReference type="SUPFAM" id="SSF52540">
    <property type="entry name" value="P-loop containing nucleoside triphosphate hydrolases"/>
    <property type="match status" value="1"/>
</dbReference>
<dbReference type="eggNOG" id="ENOG50319BJ">
    <property type="taxonomic scope" value="Bacteria"/>
</dbReference>
<proteinExistence type="predicted"/>
<sequence>MNKTNRTLDAIADYFDGSKQKSIIMLADRKFLPGVLMTLMSVIHTGSLKGASVVIMTSDPIVRDDQMVQKIARKVVFFTDKDAERFSTISRKHVRKGERHSLVAKYTIFKFFFFQNMGLGDQVFLDCDLIITKNIDNLVSRKDIRLAAAPALKHYDGMLKDIKTSIDQDIKSGIEVVNSGFMYACQEFLPHDTKIVSDLTKIASENEFRKEQEIVSENFGSADQTFSLPVTYNFLRSYMERIGEAKTKELEDRTYIVHYVNAKPWERTADRIGFPDKYYFNLLKWAQIKYIDDFQQLYDRLVSLTQDTEPKTETTNIYLHLGAHKTGTTSLQSALKRAPTALFRDKTAYLDKGKKNFRDMMSGKKNLNDRWIDDFLTPEKEAIKNIIVSEEDILGFCQITDPVRIYSNFDETIDRLQKTFEKRPATKVLFSIRNYADFIPSVYSQEVKRGRISATFEEYLSEKVDLENISWMPCIERLANTFGDNICVWTYEYYRSNHQRIYTLFGLKSEETYKTLDLQLAVHNPSLSETGIAAMRAINGLKIEKEEKTEIAALISKKLAISEKYKKPKFLTESQAAILDKSYKADLGLIEKLSQSKGFKFLNHIPKQ</sequence>
<organism evidence="1 2">
    <name type="scientific">Pseudooceanicola atlanticus</name>
    <dbReference type="NCBI Taxonomy" id="1461694"/>
    <lineage>
        <taxon>Bacteria</taxon>
        <taxon>Pseudomonadati</taxon>
        <taxon>Pseudomonadota</taxon>
        <taxon>Alphaproteobacteria</taxon>
        <taxon>Rhodobacterales</taxon>
        <taxon>Paracoccaceae</taxon>
        <taxon>Pseudooceanicola</taxon>
    </lineage>
</organism>
<dbReference type="GO" id="GO:0016757">
    <property type="term" value="F:glycosyltransferase activity"/>
    <property type="evidence" value="ECO:0007669"/>
    <property type="project" value="InterPro"/>
</dbReference>
<dbReference type="PANTHER" id="PTHR11183">
    <property type="entry name" value="GLYCOGENIN SUBFAMILY MEMBER"/>
    <property type="match status" value="1"/>
</dbReference>
<protein>
    <recommendedName>
        <fullName evidence="3">Nucleotide-diphospho-sugar transferase domain-containing protein</fullName>
    </recommendedName>
</protein>
<dbReference type="AlphaFoldDB" id="A0A0A0E8L5"/>
<comment type="caution">
    <text evidence="1">The sequence shown here is derived from an EMBL/GenBank/DDBJ whole genome shotgun (WGS) entry which is preliminary data.</text>
</comment>
<name>A0A0A0E8L5_9RHOB</name>
<evidence type="ECO:0008006" key="3">
    <source>
        <dbReference type="Google" id="ProtNLM"/>
    </source>
</evidence>
<dbReference type="EMBL" id="AQQX01000022">
    <property type="protein sequence ID" value="KGM46754.1"/>
    <property type="molecule type" value="Genomic_DNA"/>
</dbReference>
<gene>
    <name evidence="1" type="ORF">ATO9_22055</name>
</gene>
<dbReference type="STRING" id="1461694.ATO9_22055"/>
<dbReference type="InterPro" id="IPR029044">
    <property type="entry name" value="Nucleotide-diphossugar_trans"/>
</dbReference>
<dbReference type="InterPro" id="IPR027417">
    <property type="entry name" value="P-loop_NTPase"/>
</dbReference>
<dbReference type="Gene3D" id="3.40.50.300">
    <property type="entry name" value="P-loop containing nucleotide triphosphate hydrolases"/>
    <property type="match status" value="1"/>
</dbReference>
<keyword evidence="2" id="KW-1185">Reference proteome</keyword>
<dbReference type="SUPFAM" id="SSF53448">
    <property type="entry name" value="Nucleotide-diphospho-sugar transferases"/>
    <property type="match status" value="1"/>
</dbReference>
<dbReference type="InterPro" id="IPR050587">
    <property type="entry name" value="GNT1/Glycosyltrans_8"/>
</dbReference>
<accession>A0A0A0E8L5</accession>
<dbReference type="Pfam" id="PF01501">
    <property type="entry name" value="Glyco_transf_8"/>
    <property type="match status" value="1"/>
</dbReference>